<evidence type="ECO:0000313" key="2">
    <source>
        <dbReference type="Proteomes" id="UP001056120"/>
    </source>
</evidence>
<proteinExistence type="predicted"/>
<reference evidence="1 2" key="2">
    <citation type="journal article" date="2022" name="Mol. Ecol. Resour.">
        <title>The genomes of chicory, endive, great burdock and yacon provide insights into Asteraceae paleo-polyploidization history and plant inulin production.</title>
        <authorList>
            <person name="Fan W."/>
            <person name="Wang S."/>
            <person name="Wang H."/>
            <person name="Wang A."/>
            <person name="Jiang F."/>
            <person name="Liu H."/>
            <person name="Zhao H."/>
            <person name="Xu D."/>
            <person name="Zhang Y."/>
        </authorList>
    </citation>
    <scope>NUCLEOTIDE SEQUENCE [LARGE SCALE GENOMIC DNA]</scope>
    <source>
        <strain evidence="2">cv. Yunnan</strain>
        <tissue evidence="1">Leaves</tissue>
    </source>
</reference>
<dbReference type="Proteomes" id="UP001056120">
    <property type="component" value="Linkage Group LG15"/>
</dbReference>
<protein>
    <submittedName>
        <fullName evidence="1">Uncharacterized protein</fullName>
    </submittedName>
</protein>
<name>A0ACB9G3N2_9ASTR</name>
<gene>
    <name evidence="1" type="ORF">L1987_47611</name>
</gene>
<dbReference type="EMBL" id="CM042032">
    <property type="protein sequence ID" value="KAI3777808.1"/>
    <property type="molecule type" value="Genomic_DNA"/>
</dbReference>
<comment type="caution">
    <text evidence="1">The sequence shown here is derived from an EMBL/GenBank/DDBJ whole genome shotgun (WGS) entry which is preliminary data.</text>
</comment>
<keyword evidence="2" id="KW-1185">Reference proteome</keyword>
<sequence length="389" mass="44768">MVKDIKAGPMHTCVDKESSVSDKKRGFPKSLFLLTKILTFCCFSRYCDQLLFLCALMDDTREYGLNQRYGSVNNVKEEEDDDEVEDDEEEQDETNVGDNELNETTQQNGDDDNDDDQYDDDDDDGEDHDNVNQQRHPKKRKLKSLLSSYEFAPRVPPPTSAPKPSFGGRNTLTDWSEHETFVLLDAWGERFLKCGRKSLRSEEWLEVADRVSQESKFERTDSQCRNRLDTLKKKYKKEKANLNVGKIINTKWAYFKKMDMLLSPGNPSVNANNKNGVDQTRGTSGNSYSHDEEEDDDDDDSDLLPPKKSKPGGSFKLLADSINKFCEIYEKIENNKIQQMIKLEKMKMDFHKDLELQKRQILDRAQAEITKVQQGDYEDNDVSAENISG</sequence>
<accession>A0ACB9G3N2</accession>
<organism evidence="1 2">
    <name type="scientific">Smallanthus sonchifolius</name>
    <dbReference type="NCBI Taxonomy" id="185202"/>
    <lineage>
        <taxon>Eukaryota</taxon>
        <taxon>Viridiplantae</taxon>
        <taxon>Streptophyta</taxon>
        <taxon>Embryophyta</taxon>
        <taxon>Tracheophyta</taxon>
        <taxon>Spermatophyta</taxon>
        <taxon>Magnoliopsida</taxon>
        <taxon>eudicotyledons</taxon>
        <taxon>Gunneridae</taxon>
        <taxon>Pentapetalae</taxon>
        <taxon>asterids</taxon>
        <taxon>campanulids</taxon>
        <taxon>Asterales</taxon>
        <taxon>Asteraceae</taxon>
        <taxon>Asteroideae</taxon>
        <taxon>Heliantheae alliance</taxon>
        <taxon>Millerieae</taxon>
        <taxon>Smallanthus</taxon>
    </lineage>
</organism>
<reference evidence="2" key="1">
    <citation type="journal article" date="2022" name="Mol. Ecol. Resour.">
        <title>The genomes of chicory, endive, great burdock and yacon provide insights into Asteraceae palaeo-polyploidization history and plant inulin production.</title>
        <authorList>
            <person name="Fan W."/>
            <person name="Wang S."/>
            <person name="Wang H."/>
            <person name="Wang A."/>
            <person name="Jiang F."/>
            <person name="Liu H."/>
            <person name="Zhao H."/>
            <person name="Xu D."/>
            <person name="Zhang Y."/>
        </authorList>
    </citation>
    <scope>NUCLEOTIDE SEQUENCE [LARGE SCALE GENOMIC DNA]</scope>
    <source>
        <strain evidence="2">cv. Yunnan</strain>
    </source>
</reference>
<evidence type="ECO:0000313" key="1">
    <source>
        <dbReference type="EMBL" id="KAI3777808.1"/>
    </source>
</evidence>